<name>A0ABU4Y5C2_9HYPH</name>
<dbReference type="Proteomes" id="UP001287059">
    <property type="component" value="Unassembled WGS sequence"/>
</dbReference>
<evidence type="ECO:0000256" key="3">
    <source>
        <dbReference type="ARBA" id="ARBA00022679"/>
    </source>
</evidence>
<accession>A0ABU4Y5C2</accession>
<evidence type="ECO:0000313" key="9">
    <source>
        <dbReference type="Proteomes" id="UP001287059"/>
    </source>
</evidence>
<keyword evidence="2 8" id="KW-0328">Glycosyltransferase</keyword>
<keyword evidence="9" id="KW-1185">Reference proteome</keyword>
<dbReference type="Gene3D" id="3.90.550.10">
    <property type="entry name" value="Spore Coat Polysaccharide Biosynthesis Protein SpsA, Chain A"/>
    <property type="match status" value="1"/>
</dbReference>
<evidence type="ECO:0000256" key="2">
    <source>
        <dbReference type="ARBA" id="ARBA00022676"/>
    </source>
</evidence>
<feature type="transmembrane region" description="Helical" evidence="7">
    <location>
        <begin position="479"/>
        <end position="502"/>
    </location>
</feature>
<reference evidence="8 9" key="1">
    <citation type="submission" date="2023-08" db="EMBL/GenBank/DDBJ databases">
        <title>Implementing the SeqCode for naming new Mesorhizobium species isolated from Vachellia karroo root nodules.</title>
        <authorList>
            <person name="Van Lill M."/>
        </authorList>
    </citation>
    <scope>NUCLEOTIDE SEQUENCE [LARGE SCALE GENOMIC DNA]</scope>
    <source>
        <strain evidence="8 9">VK24D</strain>
    </source>
</reference>
<keyword evidence="3 8" id="KW-0808">Transferase</keyword>
<comment type="caution">
    <text evidence="8">The sequence shown here is derived from an EMBL/GenBank/DDBJ whole genome shotgun (WGS) entry which is preliminary data.</text>
</comment>
<dbReference type="EC" id="2.4.-.-" evidence="8"/>
<keyword evidence="5 7" id="KW-1133">Transmembrane helix</keyword>
<gene>
    <name evidence="8" type="ORF">RFN28_24115</name>
</gene>
<dbReference type="GO" id="GO:0016757">
    <property type="term" value="F:glycosyltransferase activity"/>
    <property type="evidence" value="ECO:0007669"/>
    <property type="project" value="UniProtKB-KW"/>
</dbReference>
<dbReference type="RefSeq" id="WP_320289715.1">
    <property type="nucleotide sequence ID" value="NZ_JAVIIW010000033.1"/>
</dbReference>
<dbReference type="InterPro" id="IPR050321">
    <property type="entry name" value="Glycosyltr_2/OpgH_subfam"/>
</dbReference>
<feature type="transmembrane region" description="Helical" evidence="7">
    <location>
        <begin position="410"/>
        <end position="428"/>
    </location>
</feature>
<dbReference type="PANTHER" id="PTHR43867">
    <property type="entry name" value="CELLULOSE SYNTHASE CATALYTIC SUBUNIT A [UDP-FORMING]"/>
    <property type="match status" value="1"/>
</dbReference>
<dbReference type="PANTHER" id="PTHR43867:SF2">
    <property type="entry name" value="CELLULOSE SYNTHASE CATALYTIC SUBUNIT A [UDP-FORMING]"/>
    <property type="match status" value="1"/>
</dbReference>
<feature type="transmembrane region" description="Helical" evidence="7">
    <location>
        <begin position="35"/>
        <end position="53"/>
    </location>
</feature>
<dbReference type="PRINTS" id="PR01439">
    <property type="entry name" value="CELLSNTHASEA"/>
</dbReference>
<feature type="transmembrane region" description="Helical" evidence="7">
    <location>
        <begin position="514"/>
        <end position="534"/>
    </location>
</feature>
<evidence type="ECO:0000256" key="7">
    <source>
        <dbReference type="SAM" id="Phobius"/>
    </source>
</evidence>
<evidence type="ECO:0000313" key="8">
    <source>
        <dbReference type="EMBL" id="MDX8481523.1"/>
    </source>
</evidence>
<comment type="subcellular location">
    <subcellularLocation>
        <location evidence="1">Membrane</location>
        <topology evidence="1">Multi-pass membrane protein</topology>
    </subcellularLocation>
</comment>
<evidence type="ECO:0000256" key="1">
    <source>
        <dbReference type="ARBA" id="ARBA00004141"/>
    </source>
</evidence>
<keyword evidence="6 7" id="KW-0472">Membrane</keyword>
<proteinExistence type="predicted"/>
<organism evidence="8 9">
    <name type="scientific">Mesorhizobium album</name>
    <dbReference type="NCBI Taxonomy" id="3072314"/>
    <lineage>
        <taxon>Bacteria</taxon>
        <taxon>Pseudomonadati</taxon>
        <taxon>Pseudomonadota</taxon>
        <taxon>Alphaproteobacteria</taxon>
        <taxon>Hyphomicrobiales</taxon>
        <taxon>Phyllobacteriaceae</taxon>
        <taxon>Mesorhizobium</taxon>
    </lineage>
</organism>
<evidence type="ECO:0000256" key="5">
    <source>
        <dbReference type="ARBA" id="ARBA00022989"/>
    </source>
</evidence>
<dbReference type="SUPFAM" id="SSF53448">
    <property type="entry name" value="Nucleotide-diphospho-sugar transferases"/>
    <property type="match status" value="1"/>
</dbReference>
<evidence type="ECO:0000256" key="4">
    <source>
        <dbReference type="ARBA" id="ARBA00022692"/>
    </source>
</evidence>
<protein>
    <submittedName>
        <fullName evidence="8">Glycosyltransferase</fullName>
        <ecNumber evidence="8">2.4.-.-</ecNumber>
    </submittedName>
</protein>
<feature type="transmembrane region" description="Helical" evidence="7">
    <location>
        <begin position="7"/>
        <end position="29"/>
    </location>
</feature>
<sequence length="652" mass="71880">MNPIVSILAEGVAPGLLVVGALLLLLPWINRESPWRAVPIVLVLALTARYLIWRATVTIPPASGPANFAVGWLFFAIECAAAIGSALSYITLAHTKNRSGEADANLGWLLSRKKVPLVDVFICTYNEERAILERTMLGALGMTYPNFRVWVLDDGRRPWLAALAAELKCHYLARPDNRHAKAGNINNALRHVCALDAPPDFISILDADFVPTSGFLLRSLALFREDDVGIVQTPQHFINPDPIQANLQASDAWPDEQRYFFDVLMPAKDAWGTAFCCGTSSVIRMRALVEVGGFATESVTEDYLLTLRMKRHGYRTVYLNERLSLGLAPEGIKEYVTQRSRWCLGFMQIMRGPDGPFRLGNGLGFVDRMSLMESFLYWTASYLFRVIGLVIPVLYLLFDIQAVNVETADGIAHFVPYYLAQIAVMAWLSGQRVLPVMVDVSQLLAAREVLTAVVVGLFRPRGQKFKVTAKGGDRSGMVIQWQMLIAFATLLGLTLLCIFVSFGGNGPLQDSSIVALYWSWYNIVILICAIVVCIERPRLRRNDRLRGASSVTITVGAERQVFQTTDVSLGGMRLLGTIAAPVGTEIGVEIGNAKLKGRIVRRSGNDFAVAVEDTIETRASMVPVVYSGGFGSAVSRIRSRHVAGRVLARVFR</sequence>
<dbReference type="InterPro" id="IPR003919">
    <property type="entry name" value="Cell_synth_A"/>
</dbReference>
<dbReference type="InterPro" id="IPR029044">
    <property type="entry name" value="Nucleotide-diphossugar_trans"/>
</dbReference>
<feature type="transmembrane region" description="Helical" evidence="7">
    <location>
        <begin position="65"/>
        <end position="90"/>
    </location>
</feature>
<keyword evidence="4 7" id="KW-0812">Transmembrane</keyword>
<feature type="transmembrane region" description="Helical" evidence="7">
    <location>
        <begin position="375"/>
        <end position="398"/>
    </location>
</feature>
<dbReference type="CDD" id="cd06421">
    <property type="entry name" value="CESA_CelA_like"/>
    <property type="match status" value="1"/>
</dbReference>
<dbReference type="EMBL" id="JAVIIW010000033">
    <property type="protein sequence ID" value="MDX8481523.1"/>
    <property type="molecule type" value="Genomic_DNA"/>
</dbReference>
<dbReference type="Pfam" id="PF13641">
    <property type="entry name" value="Glyco_tranf_2_3"/>
    <property type="match status" value="1"/>
</dbReference>
<evidence type="ECO:0000256" key="6">
    <source>
        <dbReference type="ARBA" id="ARBA00023136"/>
    </source>
</evidence>